<evidence type="ECO:0000313" key="2">
    <source>
        <dbReference type="EMBL" id="MFC6387456.1"/>
    </source>
</evidence>
<keyword evidence="1" id="KW-0472">Membrane</keyword>
<accession>A0ABW1WGH1</accession>
<dbReference type="EMBL" id="JBHSTQ010000015">
    <property type="protein sequence ID" value="MFC6387456.1"/>
    <property type="molecule type" value="Genomic_DNA"/>
</dbReference>
<feature type="transmembrane region" description="Helical" evidence="1">
    <location>
        <begin position="29"/>
        <end position="49"/>
    </location>
</feature>
<feature type="transmembrane region" description="Helical" evidence="1">
    <location>
        <begin position="5"/>
        <end position="23"/>
    </location>
</feature>
<dbReference type="RefSeq" id="WP_253077206.1">
    <property type="nucleotide sequence ID" value="NZ_JAMXWN010000017.1"/>
</dbReference>
<keyword evidence="1" id="KW-1133">Transmembrane helix</keyword>
<dbReference type="Proteomes" id="UP001596267">
    <property type="component" value="Unassembled WGS sequence"/>
</dbReference>
<organism evidence="2 3">
    <name type="scientific">Sporolactobacillus kofuensis</name>
    <dbReference type="NCBI Taxonomy" id="269672"/>
    <lineage>
        <taxon>Bacteria</taxon>
        <taxon>Bacillati</taxon>
        <taxon>Bacillota</taxon>
        <taxon>Bacilli</taxon>
        <taxon>Bacillales</taxon>
        <taxon>Sporolactobacillaceae</taxon>
        <taxon>Sporolactobacillus</taxon>
    </lineage>
</organism>
<evidence type="ECO:0000313" key="3">
    <source>
        <dbReference type="Proteomes" id="UP001596267"/>
    </source>
</evidence>
<proteinExistence type="predicted"/>
<sequence>MKKPAGYIIGVLLLCLSLVIYNTQSVNHLFAIGLLIVSLTIIGMTELTVKLEKK</sequence>
<comment type="caution">
    <text evidence="2">The sequence shown here is derived from an EMBL/GenBank/DDBJ whole genome shotgun (WGS) entry which is preliminary data.</text>
</comment>
<keyword evidence="3" id="KW-1185">Reference proteome</keyword>
<name>A0ABW1WGH1_9BACL</name>
<protein>
    <submittedName>
        <fullName evidence="2">Uncharacterized protein</fullName>
    </submittedName>
</protein>
<keyword evidence="1" id="KW-0812">Transmembrane</keyword>
<gene>
    <name evidence="2" type="ORF">ACFP7A_12690</name>
</gene>
<evidence type="ECO:0000256" key="1">
    <source>
        <dbReference type="SAM" id="Phobius"/>
    </source>
</evidence>
<reference evidence="3" key="1">
    <citation type="journal article" date="2019" name="Int. J. Syst. Evol. Microbiol.">
        <title>The Global Catalogue of Microorganisms (GCM) 10K type strain sequencing project: providing services to taxonomists for standard genome sequencing and annotation.</title>
        <authorList>
            <consortium name="The Broad Institute Genomics Platform"/>
            <consortium name="The Broad Institute Genome Sequencing Center for Infectious Disease"/>
            <person name="Wu L."/>
            <person name="Ma J."/>
        </authorList>
    </citation>
    <scope>NUCLEOTIDE SEQUENCE [LARGE SCALE GENOMIC DNA]</scope>
    <source>
        <strain evidence="3">CCUG 42001</strain>
    </source>
</reference>